<evidence type="ECO:0000313" key="1">
    <source>
        <dbReference type="EMBL" id="SVD53492.1"/>
    </source>
</evidence>
<protein>
    <submittedName>
        <fullName evidence="1">Uncharacterized protein</fullName>
    </submittedName>
</protein>
<name>A0A382W3U0_9ZZZZ</name>
<accession>A0A382W3U0</accession>
<reference evidence="1" key="1">
    <citation type="submission" date="2018-05" db="EMBL/GenBank/DDBJ databases">
        <authorList>
            <person name="Lanie J.A."/>
            <person name="Ng W.-L."/>
            <person name="Kazmierczak K.M."/>
            <person name="Andrzejewski T.M."/>
            <person name="Davidsen T.M."/>
            <person name="Wayne K.J."/>
            <person name="Tettelin H."/>
            <person name="Glass J.I."/>
            <person name="Rusch D."/>
            <person name="Podicherti R."/>
            <person name="Tsui H.-C.T."/>
            <person name="Winkler M.E."/>
        </authorList>
    </citation>
    <scope>NUCLEOTIDE SEQUENCE</scope>
</reference>
<gene>
    <name evidence="1" type="ORF">METZ01_LOCUS406346</name>
</gene>
<organism evidence="1">
    <name type="scientific">marine metagenome</name>
    <dbReference type="NCBI Taxonomy" id="408172"/>
    <lineage>
        <taxon>unclassified sequences</taxon>
        <taxon>metagenomes</taxon>
        <taxon>ecological metagenomes</taxon>
    </lineage>
</organism>
<dbReference type="AlphaFoldDB" id="A0A382W3U0"/>
<feature type="non-terminal residue" evidence="1">
    <location>
        <position position="23"/>
    </location>
</feature>
<dbReference type="EMBL" id="UINC01156846">
    <property type="protein sequence ID" value="SVD53492.1"/>
    <property type="molecule type" value="Genomic_DNA"/>
</dbReference>
<sequence length="23" mass="2594">MIGALRDFGNAPKTLRKVLSSRY</sequence>
<proteinExistence type="predicted"/>